<organism evidence="1 2">
    <name type="scientific">Actinosynnema mirum (strain ATCC 29888 / DSM 43827 / JCM 3225 / NBRC 14064 / NCIMB 13271 / NRRL B-12336 / IMRU 3971 / 101)</name>
    <dbReference type="NCBI Taxonomy" id="446462"/>
    <lineage>
        <taxon>Bacteria</taxon>
        <taxon>Bacillati</taxon>
        <taxon>Actinomycetota</taxon>
        <taxon>Actinomycetes</taxon>
        <taxon>Pseudonocardiales</taxon>
        <taxon>Pseudonocardiaceae</taxon>
        <taxon>Actinosynnema</taxon>
    </lineage>
</organism>
<dbReference type="KEGG" id="ami:Amir_4556"/>
<accession>C6WLK2</accession>
<dbReference type="AlphaFoldDB" id="C6WLK2"/>
<dbReference type="EMBL" id="CP001630">
    <property type="protein sequence ID" value="ACU38395.1"/>
    <property type="molecule type" value="Genomic_DNA"/>
</dbReference>
<sequence>MRDVEMMIDQVPDSQVRLLAQDAWRCYQAGVHRSAVTATWTAVITDIVAKIVWLAEEDDPGARRFRDQLRQAQQQGLDGSGISAMQGIEKTLLDKAVEFELLDKVGARMLNRIREDRNLCVHTSLNNDNAVHDPGEETARAHLVTALTLLLTHPPLGGNRLFDRFIDHVCDARFVLSEAHLLANFHDRLRGRTRRQIIEVAAKHALCEGATDGRLPEDECADRMAKALLLFASRDRESARAATAKGMGKFAGLDAEQKLRALGRLGDQDFFWDSLPADQHDHLKALVADLDVNKRLPGNFADAWKGLSALLRVLSLTGSDQARARLPELENQFNELPQDRKMLAASDRPAHHFVQVVVSTLKKARSFSTGGFAGQALVRHARFLDLDSLHAALRAWGGNCECYYSHPMPNAAVELFHATKRLGHERITLFGEFLTMLPLDDDGSYYYAALAETLQAEGYTLPEPPAAEPEEVTA</sequence>
<reference evidence="1 2" key="1">
    <citation type="journal article" date="2009" name="Stand. Genomic Sci.">
        <title>Complete genome sequence of Actinosynnema mirum type strain (101).</title>
        <authorList>
            <person name="Land M."/>
            <person name="Lapidus A."/>
            <person name="Mayilraj S."/>
            <person name="Chen F."/>
            <person name="Copeland A."/>
            <person name="Del Rio T.G."/>
            <person name="Nolan M."/>
            <person name="Lucas S."/>
            <person name="Tice H."/>
            <person name="Cheng J.F."/>
            <person name="Chertkov O."/>
            <person name="Bruce D."/>
            <person name="Goodwin L."/>
            <person name="Pitluck S."/>
            <person name="Rohde M."/>
            <person name="Goker M."/>
            <person name="Pati A."/>
            <person name="Ivanova N."/>
            <person name="Mavromatis K."/>
            <person name="Chen A."/>
            <person name="Palaniappan K."/>
            <person name="Hauser L."/>
            <person name="Chang Y.J."/>
            <person name="Jeffries C.C."/>
            <person name="Brettin T."/>
            <person name="Detter J.C."/>
            <person name="Han C."/>
            <person name="Chain P."/>
            <person name="Tindall B.J."/>
            <person name="Bristow J."/>
            <person name="Eisen J.A."/>
            <person name="Markowitz V."/>
            <person name="Hugenholtz P."/>
            <person name="Kyrpides N.C."/>
            <person name="Klenk H.P."/>
        </authorList>
    </citation>
    <scope>NUCLEOTIDE SEQUENCE [LARGE SCALE GENOMIC DNA]</scope>
    <source>
        <strain evidence="2">ATCC 29888 / DSM 43827 / JCM 3225 / NBRC 14064 / NCIMB 13271 / NRRL B-12336 / IMRU 3971 / 101</strain>
    </source>
</reference>
<dbReference type="OrthoDB" id="8781389at2"/>
<gene>
    <name evidence="1" type="ordered locus">Amir_4556</name>
</gene>
<dbReference type="Proteomes" id="UP000002213">
    <property type="component" value="Chromosome"/>
</dbReference>
<keyword evidence="2" id="KW-1185">Reference proteome</keyword>
<dbReference type="RefSeq" id="WP_015803282.1">
    <property type="nucleotide sequence ID" value="NC_013093.1"/>
</dbReference>
<evidence type="ECO:0000313" key="2">
    <source>
        <dbReference type="Proteomes" id="UP000002213"/>
    </source>
</evidence>
<name>C6WLK2_ACTMD</name>
<protein>
    <submittedName>
        <fullName evidence="1">Uncharacterized protein</fullName>
    </submittedName>
</protein>
<dbReference type="eggNOG" id="ENOG502ZACZ">
    <property type="taxonomic scope" value="Bacteria"/>
</dbReference>
<evidence type="ECO:0000313" key="1">
    <source>
        <dbReference type="EMBL" id="ACU38395.1"/>
    </source>
</evidence>
<proteinExistence type="predicted"/>
<dbReference type="HOGENOM" id="CLU_034193_0_0_11"/>